<protein>
    <submittedName>
        <fullName evidence="1">Uncharacterized protein</fullName>
    </submittedName>
</protein>
<dbReference type="AlphaFoldDB" id="A0A8G1W124"/>
<dbReference type="GeneID" id="63865828"/>
<gene>
    <name evidence="1" type="ORF">BO72DRAFT_494786</name>
</gene>
<proteinExistence type="predicted"/>
<sequence length="151" mass="17064">MSLITDDLLLKLWELDQTQQPEERASANSGRRGVDITVENMREGISLAVLVFHKAEASDRSPRAVERAEARAYDACVRCLEAHPDREYVYAFTTFGTRGRAWRCGRGEDFLTALFGSQGLGEPDQYIEVHSPEARRISQAVRMMRAALPDY</sequence>
<organism evidence="1 2">
    <name type="scientific">Aspergillus fijiensis CBS 313.89</name>
    <dbReference type="NCBI Taxonomy" id="1448319"/>
    <lineage>
        <taxon>Eukaryota</taxon>
        <taxon>Fungi</taxon>
        <taxon>Dikarya</taxon>
        <taxon>Ascomycota</taxon>
        <taxon>Pezizomycotina</taxon>
        <taxon>Eurotiomycetes</taxon>
        <taxon>Eurotiomycetidae</taxon>
        <taxon>Eurotiales</taxon>
        <taxon>Aspergillaceae</taxon>
        <taxon>Aspergillus</taxon>
    </lineage>
</organism>
<dbReference type="VEuPathDB" id="FungiDB:BO72DRAFT_494786"/>
<reference evidence="1 2" key="1">
    <citation type="submission" date="2018-02" db="EMBL/GenBank/DDBJ databases">
        <title>The genomes of Aspergillus section Nigri reveals drivers in fungal speciation.</title>
        <authorList>
            <consortium name="DOE Joint Genome Institute"/>
            <person name="Vesth T.C."/>
            <person name="Nybo J."/>
            <person name="Theobald S."/>
            <person name="Brandl J."/>
            <person name="Frisvad J.C."/>
            <person name="Nielsen K.F."/>
            <person name="Lyhne E.K."/>
            <person name="Kogle M.E."/>
            <person name="Kuo A."/>
            <person name="Riley R."/>
            <person name="Clum A."/>
            <person name="Nolan M."/>
            <person name="Lipzen A."/>
            <person name="Salamov A."/>
            <person name="Henrissat B."/>
            <person name="Wiebenga A."/>
            <person name="De vries R.P."/>
            <person name="Grigoriev I.V."/>
            <person name="Mortensen U.H."/>
            <person name="Andersen M.R."/>
            <person name="Baker S.E."/>
        </authorList>
    </citation>
    <scope>NUCLEOTIDE SEQUENCE [LARGE SCALE GENOMIC DNA]</scope>
    <source>
        <strain evidence="1 2">CBS 313.89</strain>
    </source>
</reference>
<dbReference type="EMBL" id="KZ824635">
    <property type="protein sequence ID" value="RAK78946.1"/>
    <property type="molecule type" value="Genomic_DNA"/>
</dbReference>
<dbReference type="OrthoDB" id="5418574at2759"/>
<dbReference type="Proteomes" id="UP000249789">
    <property type="component" value="Unassembled WGS sequence"/>
</dbReference>
<keyword evidence="2" id="KW-1185">Reference proteome</keyword>
<dbReference type="RefSeq" id="XP_040802956.1">
    <property type="nucleotide sequence ID" value="XM_040948495.1"/>
</dbReference>
<evidence type="ECO:0000313" key="1">
    <source>
        <dbReference type="EMBL" id="RAK78946.1"/>
    </source>
</evidence>
<evidence type="ECO:0000313" key="2">
    <source>
        <dbReference type="Proteomes" id="UP000249789"/>
    </source>
</evidence>
<name>A0A8G1W124_9EURO</name>
<accession>A0A8G1W124</accession>